<dbReference type="Gene3D" id="3.40.50.1820">
    <property type="entry name" value="alpha/beta hydrolase"/>
    <property type="match status" value="1"/>
</dbReference>
<dbReference type="PANTHER" id="PTHR22946:SF8">
    <property type="entry name" value="ACETYL XYLAN ESTERASE DOMAIN-CONTAINING PROTEIN"/>
    <property type="match status" value="1"/>
</dbReference>
<name>A0A844G537_9BACT</name>
<organism evidence="2 3">
    <name type="scientific">Victivallis lenta</name>
    <dbReference type="NCBI Taxonomy" id="2606640"/>
    <lineage>
        <taxon>Bacteria</taxon>
        <taxon>Pseudomonadati</taxon>
        <taxon>Lentisphaerota</taxon>
        <taxon>Lentisphaeria</taxon>
        <taxon>Victivallales</taxon>
        <taxon>Victivallaceae</taxon>
        <taxon>Victivallis</taxon>
    </lineage>
</organism>
<dbReference type="Proteomes" id="UP000435649">
    <property type="component" value="Unassembled WGS sequence"/>
</dbReference>
<dbReference type="Pfam" id="PF05448">
    <property type="entry name" value="AXE1"/>
    <property type="match status" value="1"/>
</dbReference>
<reference evidence="2 3" key="1">
    <citation type="submission" date="2019-08" db="EMBL/GenBank/DDBJ databases">
        <title>In-depth cultivation of the pig gut microbiome towards novel bacterial diversity and tailored functional studies.</title>
        <authorList>
            <person name="Wylensek D."/>
            <person name="Hitch T.C.A."/>
            <person name="Clavel T."/>
        </authorList>
    </citation>
    <scope>NUCLEOTIDE SEQUENCE [LARGE SCALE GENOMIC DNA]</scope>
    <source>
        <strain evidence="2 3">BBE-744-WT-12</strain>
    </source>
</reference>
<accession>A0A844G537</accession>
<gene>
    <name evidence="2" type="ORF">FYJ85_13280</name>
</gene>
<feature type="domain" description="Acetyl xylan esterase" evidence="1">
    <location>
        <begin position="94"/>
        <end position="247"/>
    </location>
</feature>
<proteinExistence type="predicted"/>
<dbReference type="AlphaFoldDB" id="A0A844G537"/>
<dbReference type="InterPro" id="IPR050261">
    <property type="entry name" value="FrsA_esterase"/>
</dbReference>
<comment type="caution">
    <text evidence="2">The sequence shown here is derived from an EMBL/GenBank/DDBJ whole genome shotgun (WGS) entry which is preliminary data.</text>
</comment>
<dbReference type="EMBL" id="VUNS01000014">
    <property type="protein sequence ID" value="MST98012.1"/>
    <property type="molecule type" value="Genomic_DNA"/>
</dbReference>
<dbReference type="InterPro" id="IPR029058">
    <property type="entry name" value="AB_hydrolase_fold"/>
</dbReference>
<sequence>MIRPPAYSDMLQNYYGELFMRLRRERQSRLAAVDSPQKARHYVSQVRQSIRDAFDLPGERTPLYARVTASEEADGVRTEAVLYEPRPCYLASALLFRPAGKVDGKLPAVLGLCGHSQNGKSSEPYRIFCRTLARAGFIVLLPDPAGQGERLQFIRTPGDRFSERCCDEHNQLGKMLGLFGDNFAFWRVWDAMRGLDYLLSRPEADSSRVGVTGNSGGGTLSTYLWALDDRLTMAAPGCYITSFHRNFDNELPVDAEQAVPGIAAAGIEMADFLITRAPSPCLVLGRGNDFFDPRGTKEAVAETGRIYELLGGRDHLAFHVEPGDHGYGPGNRRAMYRFFMDEAGIPGEVEELSAGPELFAAPDGQVNWIPGSRTLPEFLSAWCGEPVREPMPVPAFLTANGIVPPAETPDYKVLRNGYPAPGRVVSVYGVRSEGGILAFLHTCDCRPLNIVPEGEAATLLVAARDAEEELLAAALPADGSRLFTLDARGFGKSFPLTGDRDTDFFTPYGTEYFYDAAGVMLDSPLFSGRARDVLAALAVLRAAGYRSIRVIGRGVSSLFTAFGCCAGPELWESIELEEAPASMRTLVRKAIYREPQSFAPRGMLRHFDLAEVYAELAVGHKVKIR</sequence>
<dbReference type="SUPFAM" id="SSF53474">
    <property type="entry name" value="alpha/beta-Hydrolases"/>
    <property type="match status" value="1"/>
</dbReference>
<dbReference type="InterPro" id="IPR008391">
    <property type="entry name" value="AXE1_dom"/>
</dbReference>
<dbReference type="PANTHER" id="PTHR22946">
    <property type="entry name" value="DIENELACTONE HYDROLASE DOMAIN-CONTAINING PROTEIN-RELATED"/>
    <property type="match status" value="1"/>
</dbReference>
<keyword evidence="3" id="KW-1185">Reference proteome</keyword>
<evidence type="ECO:0000313" key="3">
    <source>
        <dbReference type="Proteomes" id="UP000435649"/>
    </source>
</evidence>
<evidence type="ECO:0000313" key="2">
    <source>
        <dbReference type="EMBL" id="MST98012.1"/>
    </source>
</evidence>
<protein>
    <recommendedName>
        <fullName evidence="1">Acetyl xylan esterase domain-containing protein</fullName>
    </recommendedName>
</protein>
<dbReference type="RefSeq" id="WP_154419145.1">
    <property type="nucleotide sequence ID" value="NZ_CALXOB010000029.1"/>
</dbReference>
<evidence type="ECO:0000259" key="1">
    <source>
        <dbReference type="Pfam" id="PF05448"/>
    </source>
</evidence>